<dbReference type="Gene3D" id="3.40.720.10">
    <property type="entry name" value="Alkaline Phosphatase, subunit A"/>
    <property type="match status" value="1"/>
</dbReference>
<proteinExistence type="predicted"/>
<dbReference type="Proteomes" id="UP000821837">
    <property type="component" value="Chromosome 6"/>
</dbReference>
<reference evidence="2" key="1">
    <citation type="journal article" date="2020" name="Cell">
        <title>Large-Scale Comparative Analyses of Tick Genomes Elucidate Their Genetic Diversity and Vector Capacities.</title>
        <authorList>
            <consortium name="Tick Genome and Microbiome Consortium (TIGMIC)"/>
            <person name="Jia N."/>
            <person name="Wang J."/>
            <person name="Shi W."/>
            <person name="Du L."/>
            <person name="Sun Y."/>
            <person name="Zhan W."/>
            <person name="Jiang J.F."/>
            <person name="Wang Q."/>
            <person name="Zhang B."/>
            <person name="Ji P."/>
            <person name="Bell-Sakyi L."/>
            <person name="Cui X.M."/>
            <person name="Yuan T.T."/>
            <person name="Jiang B.G."/>
            <person name="Yang W.F."/>
            <person name="Lam T.T."/>
            <person name="Chang Q.C."/>
            <person name="Ding S.J."/>
            <person name="Wang X.J."/>
            <person name="Zhu J.G."/>
            <person name="Ruan X.D."/>
            <person name="Zhao L."/>
            <person name="Wei J.T."/>
            <person name="Ye R.Z."/>
            <person name="Que T.C."/>
            <person name="Du C.H."/>
            <person name="Zhou Y.H."/>
            <person name="Cheng J.X."/>
            <person name="Dai P.F."/>
            <person name="Guo W.B."/>
            <person name="Han X.H."/>
            <person name="Huang E.J."/>
            <person name="Li L.F."/>
            <person name="Wei W."/>
            <person name="Gao Y.C."/>
            <person name="Liu J.Z."/>
            <person name="Shao H.Z."/>
            <person name="Wang X."/>
            <person name="Wang C.C."/>
            <person name="Yang T.C."/>
            <person name="Huo Q.B."/>
            <person name="Li W."/>
            <person name="Chen H.Y."/>
            <person name="Chen S.E."/>
            <person name="Zhou L.G."/>
            <person name="Ni X.B."/>
            <person name="Tian J.H."/>
            <person name="Sheng Y."/>
            <person name="Liu T."/>
            <person name="Pan Y.S."/>
            <person name="Xia L.Y."/>
            <person name="Li J."/>
            <person name="Zhao F."/>
            <person name="Cao W.C."/>
        </authorList>
    </citation>
    <scope>NUCLEOTIDE SEQUENCE</scope>
    <source>
        <strain evidence="2">Rsan-2018</strain>
    </source>
</reference>
<sequence length="583" mass="66349">MTQRITQLCQRCAGSRKVRYIIFTLLFILLSVKLELYILKSVSKTRLFFHKGFVLDTPGCRLPDYDPLHWTVRAYYQNQSSVGEVLCDETGNLVTFENRLTPVLNEGALASRYNATPRDIACFYAEILRNMSSPFPDKATLLGQWSKVEFGKRGGQGHDKRARGKRLNVLVLGIDSVSRLATIRHMPLTRRYLKNELNAFEFVGYNKLGTASVQNQLPLLTGLPSKVVDRMFAKMHFDALPHLMSVYRKRGHRTLFLEEFPTFGLFTFGAHRFGFKKAPADYYPRAIMQHFDSATCSVLRYVQDLFSLDGQLLFAFLWLVDFVHANFNGAGMIDAPVESLLRNLSSSGVLRRTALLVISDHGLRFGGPRRTEMGRIEDLTPSFFLALPKHFLEKHPEAAVHLQVNQRRLITSYDVHATLLTLAELPRFEPVVTDSGISLFRGISPHRTCANASVPPDFCACVDSRSSPADPEDVRRLADATMAYINSAVRSAFPDKCIEWRLAEVEEVSLTKVRFSVTIRTKYSAYFDVHGWISNATSNWDLHIEELDRLDEFDHQAKCVPSQHTARKMCRCKDYNDDDDPWS</sequence>
<keyword evidence="3" id="KW-1185">Reference proteome</keyword>
<keyword evidence="1" id="KW-0812">Transmembrane</keyword>
<dbReference type="PANTHER" id="PTHR10974:SF1">
    <property type="entry name" value="FI08016P-RELATED"/>
    <property type="match status" value="1"/>
</dbReference>
<accession>A0A9D4PQ00</accession>
<dbReference type="InterPro" id="IPR017850">
    <property type="entry name" value="Alkaline_phosphatase_core_sf"/>
</dbReference>
<evidence type="ECO:0000313" key="2">
    <source>
        <dbReference type="EMBL" id="KAH7948203.1"/>
    </source>
</evidence>
<evidence type="ECO:0000313" key="3">
    <source>
        <dbReference type="Proteomes" id="UP000821837"/>
    </source>
</evidence>
<reference evidence="2" key="2">
    <citation type="submission" date="2021-09" db="EMBL/GenBank/DDBJ databases">
        <authorList>
            <person name="Jia N."/>
            <person name="Wang J."/>
            <person name="Shi W."/>
            <person name="Du L."/>
            <person name="Sun Y."/>
            <person name="Zhan W."/>
            <person name="Jiang J."/>
            <person name="Wang Q."/>
            <person name="Zhang B."/>
            <person name="Ji P."/>
            <person name="Sakyi L.B."/>
            <person name="Cui X."/>
            <person name="Yuan T."/>
            <person name="Jiang B."/>
            <person name="Yang W."/>
            <person name="Lam T.T.-Y."/>
            <person name="Chang Q."/>
            <person name="Ding S."/>
            <person name="Wang X."/>
            <person name="Zhu J."/>
            <person name="Ruan X."/>
            <person name="Zhao L."/>
            <person name="Wei J."/>
            <person name="Que T."/>
            <person name="Du C."/>
            <person name="Cheng J."/>
            <person name="Dai P."/>
            <person name="Han X."/>
            <person name="Huang E."/>
            <person name="Gao Y."/>
            <person name="Liu J."/>
            <person name="Shao H."/>
            <person name="Ye R."/>
            <person name="Li L."/>
            <person name="Wei W."/>
            <person name="Wang X."/>
            <person name="Wang C."/>
            <person name="Huo Q."/>
            <person name="Li W."/>
            <person name="Guo W."/>
            <person name="Chen H."/>
            <person name="Chen S."/>
            <person name="Zhou L."/>
            <person name="Zhou L."/>
            <person name="Ni X."/>
            <person name="Tian J."/>
            <person name="Zhou Y."/>
            <person name="Sheng Y."/>
            <person name="Liu T."/>
            <person name="Pan Y."/>
            <person name="Xia L."/>
            <person name="Li J."/>
            <person name="Zhao F."/>
            <person name="Cao W."/>
        </authorList>
    </citation>
    <scope>NUCLEOTIDE SEQUENCE</scope>
    <source>
        <strain evidence="2">Rsan-2018</strain>
        <tissue evidence="2">Larvae</tissue>
    </source>
</reference>
<dbReference type="VEuPathDB" id="VectorBase:RSAN_056664"/>
<comment type="caution">
    <text evidence="2">The sequence shown here is derived from an EMBL/GenBank/DDBJ whole genome shotgun (WGS) entry which is preliminary data.</text>
</comment>
<feature type="transmembrane region" description="Helical" evidence="1">
    <location>
        <begin position="20"/>
        <end position="39"/>
    </location>
</feature>
<dbReference type="InterPro" id="IPR004245">
    <property type="entry name" value="DUF229"/>
</dbReference>
<name>A0A9D4PQ00_RHISA</name>
<protein>
    <submittedName>
        <fullName evidence="2">Uncharacterized protein</fullName>
    </submittedName>
</protein>
<dbReference type="Pfam" id="PF02995">
    <property type="entry name" value="DUF229"/>
    <property type="match status" value="2"/>
</dbReference>
<gene>
    <name evidence="2" type="ORF">HPB52_019331</name>
</gene>
<dbReference type="GO" id="GO:0005615">
    <property type="term" value="C:extracellular space"/>
    <property type="evidence" value="ECO:0007669"/>
    <property type="project" value="TreeGrafter"/>
</dbReference>
<dbReference type="PANTHER" id="PTHR10974">
    <property type="entry name" value="FI08016P-RELATED"/>
    <property type="match status" value="1"/>
</dbReference>
<evidence type="ECO:0000256" key="1">
    <source>
        <dbReference type="SAM" id="Phobius"/>
    </source>
</evidence>
<dbReference type="AlphaFoldDB" id="A0A9D4PQ00"/>
<dbReference type="SUPFAM" id="SSF53649">
    <property type="entry name" value="Alkaline phosphatase-like"/>
    <property type="match status" value="1"/>
</dbReference>
<dbReference type="CDD" id="cd16021">
    <property type="entry name" value="ALP_like"/>
    <property type="match status" value="1"/>
</dbReference>
<dbReference type="FunFam" id="3.40.720.10:FF:000017">
    <property type="entry name" value="Predicted protein"/>
    <property type="match status" value="1"/>
</dbReference>
<dbReference type="EMBL" id="JABSTV010001252">
    <property type="protein sequence ID" value="KAH7948203.1"/>
    <property type="molecule type" value="Genomic_DNA"/>
</dbReference>
<organism evidence="2 3">
    <name type="scientific">Rhipicephalus sanguineus</name>
    <name type="common">Brown dog tick</name>
    <name type="synonym">Ixodes sanguineus</name>
    <dbReference type="NCBI Taxonomy" id="34632"/>
    <lineage>
        <taxon>Eukaryota</taxon>
        <taxon>Metazoa</taxon>
        <taxon>Ecdysozoa</taxon>
        <taxon>Arthropoda</taxon>
        <taxon>Chelicerata</taxon>
        <taxon>Arachnida</taxon>
        <taxon>Acari</taxon>
        <taxon>Parasitiformes</taxon>
        <taxon>Ixodida</taxon>
        <taxon>Ixodoidea</taxon>
        <taxon>Ixodidae</taxon>
        <taxon>Rhipicephalinae</taxon>
        <taxon>Rhipicephalus</taxon>
        <taxon>Rhipicephalus</taxon>
    </lineage>
</organism>
<keyword evidence="1" id="KW-0472">Membrane</keyword>
<keyword evidence="1" id="KW-1133">Transmembrane helix</keyword>